<keyword evidence="1" id="KW-0812">Transmembrane</keyword>
<dbReference type="EMBL" id="CP159837">
    <property type="protein sequence ID" value="XCM39669.1"/>
    <property type="molecule type" value="Genomic_DNA"/>
</dbReference>
<evidence type="ECO:0008006" key="3">
    <source>
        <dbReference type="Google" id="ProtNLM"/>
    </source>
</evidence>
<evidence type="ECO:0000256" key="1">
    <source>
        <dbReference type="SAM" id="Phobius"/>
    </source>
</evidence>
<keyword evidence="1" id="KW-1133">Transmembrane helix</keyword>
<accession>A0AAU8JNP1</accession>
<feature type="transmembrane region" description="Helical" evidence="1">
    <location>
        <begin position="33"/>
        <end position="61"/>
    </location>
</feature>
<proteinExistence type="predicted"/>
<dbReference type="RefSeq" id="WP_072160814.1">
    <property type="nucleotide sequence ID" value="NZ_CP159837.1"/>
</dbReference>
<dbReference type="AlphaFoldDB" id="A0AAU8JNP1"/>
<organism evidence="2">
    <name type="scientific">Planktothricoides raciborskii GIHE-MW2</name>
    <dbReference type="NCBI Taxonomy" id="2792601"/>
    <lineage>
        <taxon>Bacteria</taxon>
        <taxon>Bacillati</taxon>
        <taxon>Cyanobacteriota</taxon>
        <taxon>Cyanophyceae</taxon>
        <taxon>Oscillatoriophycideae</taxon>
        <taxon>Oscillatoriales</taxon>
        <taxon>Oscillatoriaceae</taxon>
        <taxon>Planktothricoides</taxon>
    </lineage>
</organism>
<gene>
    <name evidence="2" type="ORF">ABWT76_002615</name>
</gene>
<reference evidence="2" key="1">
    <citation type="submission" date="2024-07" db="EMBL/GenBank/DDBJ databases">
        <authorList>
            <person name="Kim Y.J."/>
            <person name="Jeong J.Y."/>
        </authorList>
    </citation>
    <scope>NUCLEOTIDE SEQUENCE</scope>
    <source>
        <strain evidence="2">GIHE-MW2</strain>
    </source>
</reference>
<keyword evidence="1" id="KW-0472">Membrane</keyword>
<name>A0AAU8JNP1_9CYAN</name>
<protein>
    <recommendedName>
        <fullName evidence="3">DUF92 domain-containing protein</fullName>
    </recommendedName>
</protein>
<evidence type="ECO:0000313" key="2">
    <source>
        <dbReference type="EMBL" id="XCM39669.1"/>
    </source>
</evidence>
<sequence length="73" mass="8136">MLSTYFTLLTIALISIFVYLRSGHDVPSVVAALSGFVCFVWGFAVAPWGVQLLIMGLLFGVERFYFADIRATR</sequence>